<reference evidence="2" key="1">
    <citation type="journal article" date="2014" name="Int. J. Syst. Evol. Microbiol.">
        <title>Complete genome sequence of Corynebacterium casei LMG S-19264T (=DSM 44701T), isolated from a smear-ripened cheese.</title>
        <authorList>
            <consortium name="US DOE Joint Genome Institute (JGI-PGF)"/>
            <person name="Walter F."/>
            <person name="Albersmeier A."/>
            <person name="Kalinowski J."/>
            <person name="Ruckert C."/>
        </authorList>
    </citation>
    <scope>NUCLEOTIDE SEQUENCE</scope>
    <source>
        <strain evidence="2">CGMCC 4.7403</strain>
    </source>
</reference>
<accession>A0A919L1A7</accession>
<dbReference type="Proteomes" id="UP000603227">
    <property type="component" value="Unassembled WGS sequence"/>
</dbReference>
<dbReference type="EMBL" id="BNAT01000001">
    <property type="protein sequence ID" value="GHH81175.1"/>
    <property type="molecule type" value="Genomic_DNA"/>
</dbReference>
<dbReference type="AlphaFoldDB" id="A0A919L1A7"/>
<comment type="caution">
    <text evidence="2">The sequence shown here is derived from an EMBL/GenBank/DDBJ whole genome shotgun (WGS) entry which is preliminary data.</text>
</comment>
<gene>
    <name evidence="2" type="ORF">GCM10017771_02360</name>
</gene>
<evidence type="ECO:0000313" key="3">
    <source>
        <dbReference type="Proteomes" id="UP000603227"/>
    </source>
</evidence>
<organism evidence="2 3">
    <name type="scientific">Streptomyces capitiformicae</name>
    <dbReference type="NCBI Taxonomy" id="2014920"/>
    <lineage>
        <taxon>Bacteria</taxon>
        <taxon>Bacillati</taxon>
        <taxon>Actinomycetota</taxon>
        <taxon>Actinomycetes</taxon>
        <taxon>Kitasatosporales</taxon>
        <taxon>Streptomycetaceae</taxon>
        <taxon>Streptomyces</taxon>
    </lineage>
</organism>
<evidence type="ECO:0000313" key="2">
    <source>
        <dbReference type="EMBL" id="GHH81175.1"/>
    </source>
</evidence>
<feature type="region of interest" description="Disordered" evidence="1">
    <location>
        <begin position="40"/>
        <end position="87"/>
    </location>
</feature>
<name>A0A919L1A7_9ACTN</name>
<reference evidence="2" key="2">
    <citation type="submission" date="2020-09" db="EMBL/GenBank/DDBJ databases">
        <authorList>
            <person name="Sun Q."/>
            <person name="Zhou Y."/>
        </authorList>
    </citation>
    <scope>NUCLEOTIDE SEQUENCE</scope>
    <source>
        <strain evidence="2">CGMCC 4.7403</strain>
    </source>
</reference>
<sequence>MVGGRRPAKTRHNLADVQLTAEHWRKRWDAAGLFLSADGESGAPHGNYTITVDPADGSGRAAGSGTRKRCGDGDAVRASPGPGPACP</sequence>
<proteinExistence type="predicted"/>
<keyword evidence="3" id="KW-1185">Reference proteome</keyword>
<protein>
    <submittedName>
        <fullName evidence="2">Uncharacterized protein</fullName>
    </submittedName>
</protein>
<evidence type="ECO:0000256" key="1">
    <source>
        <dbReference type="SAM" id="MobiDB-lite"/>
    </source>
</evidence>